<organism evidence="1 2">
    <name type="scientific">Funiculus sociatus GB2-A5</name>
    <dbReference type="NCBI Taxonomy" id="2933946"/>
    <lineage>
        <taxon>Bacteria</taxon>
        <taxon>Bacillati</taxon>
        <taxon>Cyanobacteriota</taxon>
        <taxon>Cyanophyceae</taxon>
        <taxon>Coleofasciculales</taxon>
        <taxon>Coleofasciculaceae</taxon>
        <taxon>Funiculus</taxon>
    </lineage>
</organism>
<dbReference type="EMBL" id="JAMPKK010000051">
    <property type="protein sequence ID" value="MEP0866780.1"/>
    <property type="molecule type" value="Genomic_DNA"/>
</dbReference>
<comment type="caution">
    <text evidence="1">The sequence shown here is derived from an EMBL/GenBank/DDBJ whole genome shotgun (WGS) entry which is preliminary data.</text>
</comment>
<evidence type="ECO:0000313" key="2">
    <source>
        <dbReference type="Proteomes" id="UP001442494"/>
    </source>
</evidence>
<sequence>MKLEEFEANYRNAMDETLNQLQTVVFLLSRVETQVGEISHSIQTLSKTVEEYINKNKIE</sequence>
<reference evidence="1 2" key="1">
    <citation type="submission" date="2022-04" db="EMBL/GenBank/DDBJ databases">
        <title>Positive selection, recombination, and allopatry shape intraspecific diversity of widespread and dominant cyanobacteria.</title>
        <authorList>
            <person name="Wei J."/>
            <person name="Shu W."/>
            <person name="Hu C."/>
        </authorList>
    </citation>
    <scope>NUCLEOTIDE SEQUENCE [LARGE SCALE GENOMIC DNA]</scope>
    <source>
        <strain evidence="1 2">GB2-A5</strain>
    </source>
</reference>
<proteinExistence type="predicted"/>
<dbReference type="Proteomes" id="UP001442494">
    <property type="component" value="Unassembled WGS sequence"/>
</dbReference>
<gene>
    <name evidence="1" type="ORF">NDI37_20200</name>
</gene>
<keyword evidence="2" id="KW-1185">Reference proteome</keyword>
<name>A0ABV0JU90_9CYAN</name>
<accession>A0ABV0JU90</accession>
<protein>
    <submittedName>
        <fullName evidence="1">Uncharacterized protein</fullName>
    </submittedName>
</protein>
<evidence type="ECO:0000313" key="1">
    <source>
        <dbReference type="EMBL" id="MEP0866780.1"/>
    </source>
</evidence>